<accession>A0ACC0IQB6</accession>
<dbReference type="EMBL" id="CM045760">
    <property type="protein sequence ID" value="KAI8026076.1"/>
    <property type="molecule type" value="Genomic_DNA"/>
</dbReference>
<organism evidence="1 2">
    <name type="scientific">Camellia lanceoleosa</name>
    <dbReference type="NCBI Taxonomy" id="1840588"/>
    <lineage>
        <taxon>Eukaryota</taxon>
        <taxon>Viridiplantae</taxon>
        <taxon>Streptophyta</taxon>
        <taxon>Embryophyta</taxon>
        <taxon>Tracheophyta</taxon>
        <taxon>Spermatophyta</taxon>
        <taxon>Magnoliopsida</taxon>
        <taxon>eudicotyledons</taxon>
        <taxon>Gunneridae</taxon>
        <taxon>Pentapetalae</taxon>
        <taxon>asterids</taxon>
        <taxon>Ericales</taxon>
        <taxon>Theaceae</taxon>
        <taxon>Camellia</taxon>
    </lineage>
</organism>
<sequence>MTKLKPRHEIASQIQDIKTIICEIQEGVVRYGFSTSTSSEHSSTSTSTITKDNMWRDPRLASLFVGDDEVVGIESPKYELISTLVDQNQSQRAVISVVGMVGIGKTTLAKKVYDSQEVVAHFNCKAWIIVSQSNKPEDLLQTLIKKLSGIYVLPDEGIESLIVKLRGCLCKKRYLIVFDDVWETDCWGSIRHALPKNSEGSRVIITTQKEQVAAFCTETSVDHVHEL</sequence>
<name>A0ACC0IQB6_9ERIC</name>
<evidence type="ECO:0000313" key="2">
    <source>
        <dbReference type="Proteomes" id="UP001060215"/>
    </source>
</evidence>
<reference evidence="1 2" key="1">
    <citation type="journal article" date="2022" name="Plant J.">
        <title>Chromosome-level genome of Camellia lanceoleosa provides a valuable resource for understanding genome evolution and self-incompatibility.</title>
        <authorList>
            <person name="Gong W."/>
            <person name="Xiao S."/>
            <person name="Wang L."/>
            <person name="Liao Z."/>
            <person name="Chang Y."/>
            <person name="Mo W."/>
            <person name="Hu G."/>
            <person name="Li W."/>
            <person name="Zhao G."/>
            <person name="Zhu H."/>
            <person name="Hu X."/>
            <person name="Ji K."/>
            <person name="Xiang X."/>
            <person name="Song Q."/>
            <person name="Yuan D."/>
            <person name="Jin S."/>
            <person name="Zhang L."/>
        </authorList>
    </citation>
    <scope>NUCLEOTIDE SEQUENCE [LARGE SCALE GENOMIC DNA]</scope>
    <source>
        <strain evidence="1">SQ_2022a</strain>
    </source>
</reference>
<keyword evidence="2" id="KW-1185">Reference proteome</keyword>
<dbReference type="Proteomes" id="UP001060215">
    <property type="component" value="Chromosome 3"/>
</dbReference>
<evidence type="ECO:0000313" key="1">
    <source>
        <dbReference type="EMBL" id="KAI8026076.1"/>
    </source>
</evidence>
<gene>
    <name evidence="1" type="ORF">LOK49_LG02G03019</name>
</gene>
<protein>
    <submittedName>
        <fullName evidence="1">Disease resistance protein RPM1</fullName>
    </submittedName>
</protein>
<proteinExistence type="predicted"/>
<comment type="caution">
    <text evidence="1">The sequence shown here is derived from an EMBL/GenBank/DDBJ whole genome shotgun (WGS) entry which is preliminary data.</text>
</comment>